<evidence type="ECO:0000313" key="3">
    <source>
        <dbReference type="Proteomes" id="UP000829069"/>
    </source>
</evidence>
<dbReference type="RefSeq" id="WP_127511883.1">
    <property type="nucleotide sequence ID" value="NZ_CP093326.1"/>
</dbReference>
<feature type="transmembrane region" description="Helical" evidence="1">
    <location>
        <begin position="6"/>
        <end position="26"/>
    </location>
</feature>
<keyword evidence="3" id="KW-1185">Reference proteome</keyword>
<evidence type="ECO:0000313" key="2">
    <source>
        <dbReference type="EMBL" id="UNK44946.1"/>
    </source>
</evidence>
<keyword evidence="1" id="KW-0812">Transmembrane</keyword>
<keyword evidence="1" id="KW-1133">Transmembrane helix</keyword>
<gene>
    <name evidence="2" type="ORF">MNQ99_13415</name>
</gene>
<accession>A0ABY3W4U7</accession>
<dbReference type="EMBL" id="CP093326">
    <property type="protein sequence ID" value="UNK44946.1"/>
    <property type="molecule type" value="Genomic_DNA"/>
</dbReference>
<sequence length="88" mass="9553">MVDMGLAWLFGLLLLAIVAMLAILVVRAFMGLRPGSVEDAVAVASAAGRMDRPHGRSTARQILDQRFARGELTADAYREGLRVLGEDR</sequence>
<reference evidence="2 3" key="1">
    <citation type="submission" date="2022-03" db="EMBL/GenBank/DDBJ databases">
        <title>Isotopic signatures of nitrous oxide derived from detoxification processes.</title>
        <authorList>
            <person name="Behrendt U."/>
            <person name="Buchen C."/>
            <person name="Well R."/>
            <person name="Ulrich A."/>
            <person name="Rohe L."/>
            <person name="Kolb S."/>
            <person name="Schloter M."/>
            <person name="Horn M.A."/>
            <person name="Augustin J."/>
        </authorList>
    </citation>
    <scope>NUCLEOTIDE SEQUENCE [LARGE SCALE GENOMIC DNA]</scope>
    <source>
        <strain evidence="2 3">S4-C24</strain>
    </source>
</reference>
<protein>
    <submittedName>
        <fullName evidence="2">SHOCT domain-containing protein</fullName>
    </submittedName>
</protein>
<organism evidence="2 3">
    <name type="scientific">Arthrobacter sulfonylureivorans</name>
    <dbReference type="NCBI Taxonomy" id="2486855"/>
    <lineage>
        <taxon>Bacteria</taxon>
        <taxon>Bacillati</taxon>
        <taxon>Actinomycetota</taxon>
        <taxon>Actinomycetes</taxon>
        <taxon>Micrococcales</taxon>
        <taxon>Micrococcaceae</taxon>
        <taxon>Arthrobacter</taxon>
    </lineage>
</organism>
<keyword evidence="1" id="KW-0472">Membrane</keyword>
<dbReference type="Proteomes" id="UP000829069">
    <property type="component" value="Chromosome"/>
</dbReference>
<proteinExistence type="predicted"/>
<evidence type="ECO:0000256" key="1">
    <source>
        <dbReference type="SAM" id="Phobius"/>
    </source>
</evidence>
<name>A0ABY3W4U7_9MICC</name>